<evidence type="ECO:0000313" key="9">
    <source>
        <dbReference type="EMBL" id="QFR50146.1"/>
    </source>
</evidence>
<comment type="subcellular location">
    <subcellularLocation>
        <location evidence="1">Cell membrane</location>
        <topology evidence="1">Single-pass membrane protein</topology>
    </subcellularLocation>
    <subcellularLocation>
        <location evidence="7">Cell membrane</location>
        <topology evidence="7">Single-pass type II membrane protein</topology>
    </subcellularLocation>
</comment>
<dbReference type="KEGG" id="sulg:FJR48_10575"/>
<accession>A0A5P8P3A9</accession>
<evidence type="ECO:0000256" key="1">
    <source>
        <dbReference type="ARBA" id="ARBA00004162"/>
    </source>
</evidence>
<keyword evidence="7" id="KW-0813">Transport</keyword>
<dbReference type="GO" id="GO:0022857">
    <property type="term" value="F:transmembrane transporter activity"/>
    <property type="evidence" value="ECO:0007669"/>
    <property type="project" value="InterPro"/>
</dbReference>
<name>A0A5P8P3A9_9BACT</name>
<comment type="similarity">
    <text evidence="2 7">Belongs to the ExbD/TolR family.</text>
</comment>
<reference evidence="9 10" key="1">
    <citation type="submission" date="2019-09" db="EMBL/GenBank/DDBJ databases">
        <title>Sulfurimonas gotlandica sp. nov., a chemoautotrophic and psychrotolerant epsilonproteobacterium isolated from a pelagic redoxcline, and an emended description of the genus Sulfurimonas.</title>
        <authorList>
            <person name="Wang S."/>
            <person name="Jiang L."/>
            <person name="Shao S."/>
        </authorList>
    </citation>
    <scope>NUCLEOTIDE SEQUENCE [LARGE SCALE GENOMIC DNA]</scope>
    <source>
        <strain evidence="9 10">GYSZ_1</strain>
    </source>
</reference>
<evidence type="ECO:0000256" key="3">
    <source>
        <dbReference type="ARBA" id="ARBA00022475"/>
    </source>
</evidence>
<evidence type="ECO:0000313" key="10">
    <source>
        <dbReference type="Proteomes" id="UP000326944"/>
    </source>
</evidence>
<dbReference type="Gene3D" id="3.30.420.270">
    <property type="match status" value="1"/>
</dbReference>
<evidence type="ECO:0000256" key="7">
    <source>
        <dbReference type="RuleBase" id="RU003879"/>
    </source>
</evidence>
<dbReference type="Pfam" id="PF02472">
    <property type="entry name" value="ExbD"/>
    <property type="match status" value="1"/>
</dbReference>
<gene>
    <name evidence="9" type="ORF">FJR48_10575</name>
</gene>
<evidence type="ECO:0000256" key="5">
    <source>
        <dbReference type="ARBA" id="ARBA00022989"/>
    </source>
</evidence>
<dbReference type="OrthoDB" id="5456447at2"/>
<dbReference type="EMBL" id="CP043617">
    <property type="protein sequence ID" value="QFR50146.1"/>
    <property type="molecule type" value="Genomic_DNA"/>
</dbReference>
<evidence type="ECO:0000256" key="4">
    <source>
        <dbReference type="ARBA" id="ARBA00022692"/>
    </source>
</evidence>
<evidence type="ECO:0000256" key="6">
    <source>
        <dbReference type="ARBA" id="ARBA00023136"/>
    </source>
</evidence>
<keyword evidence="3" id="KW-1003">Cell membrane</keyword>
<protein>
    <submittedName>
        <fullName evidence="9">Biopolymer transporter ExbD</fullName>
    </submittedName>
</protein>
<dbReference type="PANTHER" id="PTHR30558">
    <property type="entry name" value="EXBD MEMBRANE COMPONENT OF PMF-DRIVEN MACROMOLECULE IMPORT SYSTEM"/>
    <property type="match status" value="1"/>
</dbReference>
<dbReference type="InterPro" id="IPR003400">
    <property type="entry name" value="ExbD"/>
</dbReference>
<proteinExistence type="inferred from homology"/>
<evidence type="ECO:0000256" key="8">
    <source>
        <dbReference type="SAM" id="Phobius"/>
    </source>
</evidence>
<evidence type="ECO:0000256" key="2">
    <source>
        <dbReference type="ARBA" id="ARBA00005811"/>
    </source>
</evidence>
<sequence length="134" mass="15152">MRFRPKEQNVDNVDVSPLIDMVFILLIFFMVTTTFVKDMKLDINRPSAASASLSNEKVIRVYIDNNREIYIDNQSVKIWALQSKLRDMLRSSIDKAVLVITDTEIPVDSLIDVIDECKQSGAIDVAVSTTKEIG</sequence>
<dbReference type="GO" id="GO:0005886">
    <property type="term" value="C:plasma membrane"/>
    <property type="evidence" value="ECO:0007669"/>
    <property type="project" value="UniProtKB-SubCell"/>
</dbReference>
<keyword evidence="7" id="KW-0653">Protein transport</keyword>
<organism evidence="9 10">
    <name type="scientific">Sulfurimonas lithotrophica</name>
    <dbReference type="NCBI Taxonomy" id="2590022"/>
    <lineage>
        <taxon>Bacteria</taxon>
        <taxon>Pseudomonadati</taxon>
        <taxon>Campylobacterota</taxon>
        <taxon>Epsilonproteobacteria</taxon>
        <taxon>Campylobacterales</taxon>
        <taxon>Sulfurimonadaceae</taxon>
        <taxon>Sulfurimonas</taxon>
    </lineage>
</organism>
<keyword evidence="5 8" id="KW-1133">Transmembrane helix</keyword>
<dbReference type="Proteomes" id="UP000326944">
    <property type="component" value="Chromosome"/>
</dbReference>
<keyword evidence="6 8" id="KW-0472">Membrane</keyword>
<dbReference type="RefSeq" id="WP_152308094.1">
    <property type="nucleotide sequence ID" value="NZ_CP043617.1"/>
</dbReference>
<dbReference type="AlphaFoldDB" id="A0A5P8P3A9"/>
<keyword evidence="10" id="KW-1185">Reference proteome</keyword>
<feature type="transmembrane region" description="Helical" evidence="8">
    <location>
        <begin position="15"/>
        <end position="36"/>
    </location>
</feature>
<dbReference type="GO" id="GO:0015031">
    <property type="term" value="P:protein transport"/>
    <property type="evidence" value="ECO:0007669"/>
    <property type="project" value="UniProtKB-KW"/>
</dbReference>
<keyword evidence="4 7" id="KW-0812">Transmembrane</keyword>